<organism evidence="2 3">
    <name type="scientific">Niabella drilacis (strain DSM 25811 / CCM 8410 / CCUG 62505 / LMG 26954 / E90)</name>
    <dbReference type="NCBI Taxonomy" id="1285928"/>
    <lineage>
        <taxon>Bacteria</taxon>
        <taxon>Pseudomonadati</taxon>
        <taxon>Bacteroidota</taxon>
        <taxon>Chitinophagia</taxon>
        <taxon>Chitinophagales</taxon>
        <taxon>Chitinophagaceae</taxon>
        <taxon>Niabella</taxon>
    </lineage>
</organism>
<dbReference type="STRING" id="1285928.SAMN04487894_101468"/>
<protein>
    <recommendedName>
        <fullName evidence="1">DUF5013 domain-containing protein</fullName>
    </recommendedName>
</protein>
<dbReference type="OrthoDB" id="1043438at2"/>
<dbReference type="RefSeq" id="WP_090388403.1">
    <property type="nucleotide sequence ID" value="NZ_FMZO01000001.1"/>
</dbReference>
<dbReference type="Gene3D" id="2.60.120.260">
    <property type="entry name" value="Galactose-binding domain-like"/>
    <property type="match status" value="1"/>
</dbReference>
<dbReference type="Proteomes" id="UP000198757">
    <property type="component" value="Unassembled WGS sequence"/>
</dbReference>
<feature type="domain" description="DUF5013" evidence="1">
    <location>
        <begin position="240"/>
        <end position="387"/>
    </location>
</feature>
<evidence type="ECO:0000259" key="1">
    <source>
        <dbReference type="Pfam" id="PF16405"/>
    </source>
</evidence>
<evidence type="ECO:0000313" key="3">
    <source>
        <dbReference type="Proteomes" id="UP000198757"/>
    </source>
</evidence>
<name>A0A1G6J9Z6_NIADE</name>
<keyword evidence="3" id="KW-1185">Reference proteome</keyword>
<dbReference type="Pfam" id="PF16405">
    <property type="entry name" value="DUF5013"/>
    <property type="match status" value="1"/>
</dbReference>
<sequence>MKNVQLIIVLLLSTGIICSCSKWDGFKKYIQDGEILYTGKMDSVKIHSGKERIQLYGLLKSDPKLSKIVISWDNGADSAAYDYVKQYAGIDTFIRIIPVSEGVKSFKVITYDGAGNKSVDVFAIGTSYGDGFRKRMADRPVTSLTYSDAGTTVNWDVMDLSTGPKYTEVQYNDNGSTKTVTVPITDGSTLLPGVKLVPPLYYRTIFRPDATCIDTFATALQPHNVIADVTGLYLSNTGPGFARNTFDGRWGTLAPPWITNAAAKNKGGVNGGYTSDSRWGYSGQICWETWGSTPVVDGKIYQVTSAPLPAGTYTLSFQYYSEIQSNSTVHCIVAEGGGGIPSLPGLSTALGSAALYNGVPAGATAPSMEETRSIDFILTEPKLMSIGFLGNIVGNGNPGSYFVVRNITLVKK</sequence>
<dbReference type="EMBL" id="FMZO01000001">
    <property type="protein sequence ID" value="SDC15509.1"/>
    <property type="molecule type" value="Genomic_DNA"/>
</dbReference>
<accession>A0A1G6J9Z6</accession>
<dbReference type="AlphaFoldDB" id="A0A1G6J9Z6"/>
<proteinExistence type="predicted"/>
<dbReference type="InterPro" id="IPR032181">
    <property type="entry name" value="DUF5013"/>
</dbReference>
<evidence type="ECO:0000313" key="2">
    <source>
        <dbReference type="EMBL" id="SDC15509.1"/>
    </source>
</evidence>
<dbReference type="Pfam" id="PF16389">
    <property type="entry name" value="DUF4998"/>
    <property type="match status" value="1"/>
</dbReference>
<gene>
    <name evidence="2" type="ORF">SAMN04487894_101468</name>
</gene>
<dbReference type="PROSITE" id="PS51257">
    <property type="entry name" value="PROKAR_LIPOPROTEIN"/>
    <property type="match status" value="1"/>
</dbReference>
<reference evidence="3" key="1">
    <citation type="submission" date="2016-10" db="EMBL/GenBank/DDBJ databases">
        <authorList>
            <person name="Varghese N."/>
            <person name="Submissions S."/>
        </authorList>
    </citation>
    <scope>NUCLEOTIDE SEQUENCE [LARGE SCALE GENOMIC DNA]</scope>
    <source>
        <strain evidence="3">DSM 25811 / CCM 8410 / LMG 26954 / E90</strain>
    </source>
</reference>